<proteinExistence type="predicted"/>
<gene>
    <name evidence="1" type="ORF">AL548_014985</name>
</gene>
<comment type="caution">
    <text evidence="1">The sequence shown here is derived from an EMBL/GenBank/DDBJ whole genome shotgun (WGS) entry which is preliminary data.</text>
</comment>
<dbReference type="Proteomes" id="UP000054370">
    <property type="component" value="Unassembled WGS sequence"/>
</dbReference>
<dbReference type="EMBL" id="LOSH02000004">
    <property type="protein sequence ID" value="PNM69147.1"/>
    <property type="molecule type" value="Genomic_DNA"/>
</dbReference>
<organism evidence="1 2">
    <name type="scientific">Vibrio vulnificus</name>
    <dbReference type="NCBI Taxonomy" id="672"/>
    <lineage>
        <taxon>Bacteria</taxon>
        <taxon>Pseudomonadati</taxon>
        <taxon>Pseudomonadota</taxon>
        <taxon>Gammaproteobacteria</taxon>
        <taxon>Vibrionales</taxon>
        <taxon>Vibrionaceae</taxon>
        <taxon>Vibrio</taxon>
    </lineage>
</organism>
<keyword evidence="2" id="KW-1185">Reference proteome</keyword>
<evidence type="ECO:0000313" key="2">
    <source>
        <dbReference type="Proteomes" id="UP000054370"/>
    </source>
</evidence>
<protein>
    <submittedName>
        <fullName evidence="1">DUF3265 domain-containing protein</fullName>
    </submittedName>
</protein>
<reference evidence="1" key="1">
    <citation type="submission" date="2017-12" db="EMBL/GenBank/DDBJ databases">
        <title>FDA dAtabase for Regulatory Grade micrObial Sequences (FDA-ARGOS): Supporting development and validation of Infectious Disease Dx tests.</title>
        <authorList>
            <person name="Hoffmann M."/>
            <person name="Allard M."/>
            <person name="Evans P."/>
            <person name="Brown E."/>
            <person name="Tallon L.J."/>
            <person name="Sadzewicz L."/>
            <person name="Sengamalay N."/>
            <person name="Ott S."/>
            <person name="Godinez A."/>
            <person name="Nagaraj S."/>
            <person name="Vavikolanu K."/>
            <person name="Aluvathingal J."/>
            <person name="Nadendla S."/>
            <person name="Hobson J."/>
            <person name="Sichtig H."/>
        </authorList>
    </citation>
    <scope>NUCLEOTIDE SEQUENCE [LARGE SCALE GENOMIC DNA]</scope>
    <source>
        <strain evidence="1">FDAARGOS_118</strain>
    </source>
</reference>
<sequence>MQRTNKQFKRDSARVAFLVCGGFCVEVPCGSLGIACFTP</sequence>
<accession>A0ABX4X1V9</accession>
<name>A0ABX4X1V9_VIBVL</name>
<evidence type="ECO:0000313" key="1">
    <source>
        <dbReference type="EMBL" id="PNM69147.1"/>
    </source>
</evidence>